<dbReference type="Gene3D" id="3.30.40.10">
    <property type="entry name" value="Zinc/RING finger domain, C3HC4 (zinc finger)"/>
    <property type="match status" value="1"/>
</dbReference>
<evidence type="ECO:0000313" key="10">
    <source>
        <dbReference type="Proteomes" id="UP000288805"/>
    </source>
</evidence>
<gene>
    <name evidence="9" type="primary">ATL24_0</name>
    <name evidence="9" type="ORF">CK203_030953</name>
</gene>
<sequence>MEHGGFEEGGEIRVYHYIPRLIAGALSGALTGVFALGNVTSIDSILFSLLLIMVVGVERFCSWVMGDVFRGRRLVKEWKLLSLVVLTGMVLVVDPCNNGSFYEIVAGAFTGAITGAIAGRASDSGVLRGAGLGAIAGAVLSVEVLEASRAYWCSDRSNSQNSLSIFFSHRLIVQSFGPDRFHRGASPWENCRGIVHTSSVNYLPMAVSIGNLSYDDMYDVYGEVASRGLSGDSLKKLPCHVILDEIKAAQSNCCTICLQDIEVGEIARSLPWCHHTFHLACVDKWLIRHGTCPVCRRNGDGVDGWWLKMGQGELLRFPWQEMSIINSRLALSLGKHCNVMPSGQKVNIFLGADVLVFHHSFGGGIPSREFNKLSGHYSPQACLSGPPAPIFWRPLVIKRKFKPSTLKGFSNVFDS</sequence>
<evidence type="ECO:0000259" key="8">
    <source>
        <dbReference type="PROSITE" id="PS50089"/>
    </source>
</evidence>
<dbReference type="GO" id="GO:0016020">
    <property type="term" value="C:membrane"/>
    <property type="evidence" value="ECO:0007669"/>
    <property type="project" value="UniProtKB-SubCell"/>
</dbReference>
<keyword evidence="7" id="KW-0812">Transmembrane</keyword>
<organism evidence="9 10">
    <name type="scientific">Vitis vinifera</name>
    <name type="common">Grape</name>
    <dbReference type="NCBI Taxonomy" id="29760"/>
    <lineage>
        <taxon>Eukaryota</taxon>
        <taxon>Viridiplantae</taxon>
        <taxon>Streptophyta</taxon>
        <taxon>Embryophyta</taxon>
        <taxon>Tracheophyta</taxon>
        <taxon>Spermatophyta</taxon>
        <taxon>Magnoliopsida</taxon>
        <taxon>eudicotyledons</taxon>
        <taxon>Gunneridae</taxon>
        <taxon>Pentapetalae</taxon>
        <taxon>rosids</taxon>
        <taxon>Vitales</taxon>
        <taxon>Vitaceae</taxon>
        <taxon>Viteae</taxon>
        <taxon>Vitis</taxon>
    </lineage>
</organism>
<keyword evidence="7" id="KW-1133">Transmembrane helix</keyword>
<dbReference type="AlphaFoldDB" id="A0A438I146"/>
<dbReference type="PANTHER" id="PTHR46151">
    <property type="entry name" value="NEP1-INTERACTING PROTEIN-LIKE 2"/>
    <property type="match status" value="1"/>
</dbReference>
<evidence type="ECO:0000256" key="2">
    <source>
        <dbReference type="ARBA" id="ARBA00022723"/>
    </source>
</evidence>
<evidence type="ECO:0000256" key="1">
    <source>
        <dbReference type="ARBA" id="ARBA00004370"/>
    </source>
</evidence>
<dbReference type="PROSITE" id="PS50089">
    <property type="entry name" value="ZF_RING_2"/>
    <property type="match status" value="1"/>
</dbReference>
<dbReference type="GO" id="GO:0008270">
    <property type="term" value="F:zinc ion binding"/>
    <property type="evidence" value="ECO:0007669"/>
    <property type="project" value="UniProtKB-KW"/>
</dbReference>
<keyword evidence="4" id="KW-0862">Zinc</keyword>
<keyword evidence="2" id="KW-0479">Metal-binding</keyword>
<comment type="caution">
    <text evidence="9">The sequence shown here is derived from an EMBL/GenBank/DDBJ whole genome shotgun (WGS) entry which is preliminary data.</text>
</comment>
<reference evidence="9 10" key="1">
    <citation type="journal article" date="2018" name="PLoS Genet.">
        <title>Population sequencing reveals clonal diversity and ancestral inbreeding in the grapevine cultivar Chardonnay.</title>
        <authorList>
            <person name="Roach M.J."/>
            <person name="Johnson D.L."/>
            <person name="Bohlmann J."/>
            <person name="van Vuuren H.J."/>
            <person name="Jones S.J."/>
            <person name="Pretorius I.S."/>
            <person name="Schmidt S.A."/>
            <person name="Borneman A.R."/>
        </authorList>
    </citation>
    <scope>NUCLEOTIDE SEQUENCE [LARGE SCALE GENOMIC DNA]</scope>
    <source>
        <strain evidence="10">cv. Chardonnay</strain>
        <tissue evidence="9">Leaf</tissue>
    </source>
</reference>
<accession>A0A438I146</accession>
<feature type="domain" description="RING-type" evidence="8">
    <location>
        <begin position="254"/>
        <end position="296"/>
    </location>
</feature>
<dbReference type="CDD" id="cd23119">
    <property type="entry name" value="RING-H2_NIPL1-like"/>
    <property type="match status" value="1"/>
</dbReference>
<evidence type="ECO:0000256" key="5">
    <source>
        <dbReference type="ARBA" id="ARBA00023136"/>
    </source>
</evidence>
<dbReference type="Pfam" id="PF13639">
    <property type="entry name" value="zf-RING_2"/>
    <property type="match status" value="1"/>
</dbReference>
<evidence type="ECO:0000256" key="7">
    <source>
        <dbReference type="SAM" id="Phobius"/>
    </source>
</evidence>
<feature type="transmembrane region" description="Helical" evidence="7">
    <location>
        <begin position="45"/>
        <end position="66"/>
    </location>
</feature>
<dbReference type="PANTHER" id="PTHR46151:SF18">
    <property type="entry name" value="NEP1-INTERACTING PROTEIN-LIKE 2"/>
    <property type="match status" value="1"/>
</dbReference>
<dbReference type="Proteomes" id="UP000288805">
    <property type="component" value="Unassembled WGS sequence"/>
</dbReference>
<evidence type="ECO:0000256" key="6">
    <source>
        <dbReference type="PROSITE-ProRule" id="PRU00175"/>
    </source>
</evidence>
<keyword evidence="5 7" id="KW-0472">Membrane</keyword>
<dbReference type="SUPFAM" id="SSF57850">
    <property type="entry name" value="RING/U-box"/>
    <property type="match status" value="1"/>
</dbReference>
<proteinExistence type="predicted"/>
<name>A0A438I146_VITVI</name>
<evidence type="ECO:0000256" key="4">
    <source>
        <dbReference type="ARBA" id="ARBA00022833"/>
    </source>
</evidence>
<evidence type="ECO:0000313" key="9">
    <source>
        <dbReference type="EMBL" id="RVW90435.1"/>
    </source>
</evidence>
<dbReference type="SMART" id="SM00184">
    <property type="entry name" value="RING"/>
    <property type="match status" value="1"/>
</dbReference>
<dbReference type="InterPro" id="IPR013083">
    <property type="entry name" value="Znf_RING/FYVE/PHD"/>
</dbReference>
<keyword evidence="3 6" id="KW-0863">Zinc-finger</keyword>
<protein>
    <submittedName>
        <fullName evidence="9">NEP1-interacting protein-like 2</fullName>
    </submittedName>
</protein>
<feature type="transmembrane region" description="Helical" evidence="7">
    <location>
        <begin position="21"/>
        <end position="39"/>
    </location>
</feature>
<evidence type="ECO:0000256" key="3">
    <source>
        <dbReference type="ARBA" id="ARBA00022771"/>
    </source>
</evidence>
<comment type="subcellular location">
    <subcellularLocation>
        <location evidence="1">Membrane</location>
    </subcellularLocation>
</comment>
<dbReference type="EMBL" id="QGNW01000154">
    <property type="protein sequence ID" value="RVW90435.1"/>
    <property type="molecule type" value="Genomic_DNA"/>
</dbReference>
<dbReference type="InterPro" id="IPR001841">
    <property type="entry name" value="Znf_RING"/>
</dbReference>